<feature type="domain" description="F-box associated beta-propeller type 3" evidence="1">
    <location>
        <begin position="6"/>
        <end position="60"/>
    </location>
</feature>
<proteinExistence type="predicted"/>
<dbReference type="InterPro" id="IPR013187">
    <property type="entry name" value="F-box-assoc_dom_typ3"/>
</dbReference>
<name>A0A835M4J5_9MAGN</name>
<feature type="non-terminal residue" evidence="2">
    <location>
        <position position="1"/>
    </location>
</feature>
<organism evidence="2 3">
    <name type="scientific">Coptis chinensis</name>
    <dbReference type="NCBI Taxonomy" id="261450"/>
    <lineage>
        <taxon>Eukaryota</taxon>
        <taxon>Viridiplantae</taxon>
        <taxon>Streptophyta</taxon>
        <taxon>Embryophyta</taxon>
        <taxon>Tracheophyta</taxon>
        <taxon>Spermatophyta</taxon>
        <taxon>Magnoliopsida</taxon>
        <taxon>Ranunculales</taxon>
        <taxon>Ranunculaceae</taxon>
        <taxon>Coptidoideae</taxon>
        <taxon>Coptis</taxon>
    </lineage>
</organism>
<reference evidence="2 3" key="1">
    <citation type="submission" date="2020-10" db="EMBL/GenBank/DDBJ databases">
        <title>The Coptis chinensis genome and diversification of protoberbering-type alkaloids.</title>
        <authorList>
            <person name="Wang B."/>
            <person name="Shu S."/>
            <person name="Song C."/>
            <person name="Liu Y."/>
        </authorList>
    </citation>
    <scope>NUCLEOTIDE SEQUENCE [LARGE SCALE GENOMIC DNA]</scope>
    <source>
        <strain evidence="2">HL-2020</strain>
        <tissue evidence="2">Leaf</tissue>
    </source>
</reference>
<sequence length="115" mass="12866">MPPTSPKKHIEPIASVFGFNSLSNEYKLLRILTNSSEDGNEVEVLILGSDSWREITKEFQLIQMPPPLSKKGGRMLWSFDLMVLGGRLCVMDGGCMGDKVVWVMKDYGVNSSWAK</sequence>
<keyword evidence="3" id="KW-1185">Reference proteome</keyword>
<evidence type="ECO:0000259" key="1">
    <source>
        <dbReference type="Pfam" id="PF08268"/>
    </source>
</evidence>
<dbReference type="AlphaFoldDB" id="A0A835M4J5"/>
<gene>
    <name evidence="2" type="ORF">IFM89_022445</name>
</gene>
<dbReference type="Pfam" id="PF08268">
    <property type="entry name" value="FBA_3"/>
    <property type="match status" value="1"/>
</dbReference>
<protein>
    <recommendedName>
        <fullName evidence="1">F-box associated beta-propeller type 3 domain-containing protein</fullName>
    </recommendedName>
</protein>
<dbReference type="EMBL" id="JADFTS010000004">
    <property type="protein sequence ID" value="KAF9610481.1"/>
    <property type="molecule type" value="Genomic_DNA"/>
</dbReference>
<evidence type="ECO:0000313" key="2">
    <source>
        <dbReference type="EMBL" id="KAF9610481.1"/>
    </source>
</evidence>
<dbReference type="Proteomes" id="UP000631114">
    <property type="component" value="Unassembled WGS sequence"/>
</dbReference>
<accession>A0A835M4J5</accession>
<comment type="caution">
    <text evidence="2">The sequence shown here is derived from an EMBL/GenBank/DDBJ whole genome shotgun (WGS) entry which is preliminary data.</text>
</comment>
<evidence type="ECO:0000313" key="3">
    <source>
        <dbReference type="Proteomes" id="UP000631114"/>
    </source>
</evidence>